<dbReference type="AlphaFoldDB" id="A0AAE1DCF5"/>
<dbReference type="Proteomes" id="UP001283361">
    <property type="component" value="Unassembled WGS sequence"/>
</dbReference>
<feature type="region of interest" description="Disordered" evidence="1">
    <location>
        <begin position="87"/>
        <end position="106"/>
    </location>
</feature>
<evidence type="ECO:0000313" key="2">
    <source>
        <dbReference type="EMBL" id="KAK3764850.1"/>
    </source>
</evidence>
<evidence type="ECO:0000256" key="1">
    <source>
        <dbReference type="SAM" id="MobiDB-lite"/>
    </source>
</evidence>
<organism evidence="2 3">
    <name type="scientific">Elysia crispata</name>
    <name type="common">lettuce slug</name>
    <dbReference type="NCBI Taxonomy" id="231223"/>
    <lineage>
        <taxon>Eukaryota</taxon>
        <taxon>Metazoa</taxon>
        <taxon>Spiralia</taxon>
        <taxon>Lophotrochozoa</taxon>
        <taxon>Mollusca</taxon>
        <taxon>Gastropoda</taxon>
        <taxon>Heterobranchia</taxon>
        <taxon>Euthyneura</taxon>
        <taxon>Panpulmonata</taxon>
        <taxon>Sacoglossa</taxon>
        <taxon>Placobranchoidea</taxon>
        <taxon>Plakobranchidae</taxon>
        <taxon>Elysia</taxon>
    </lineage>
</organism>
<feature type="compositionally biased region" description="Basic and acidic residues" evidence="1">
    <location>
        <begin position="14"/>
        <end position="26"/>
    </location>
</feature>
<comment type="caution">
    <text evidence="2">The sequence shown here is derived from an EMBL/GenBank/DDBJ whole genome shotgun (WGS) entry which is preliminary data.</text>
</comment>
<evidence type="ECO:0000313" key="3">
    <source>
        <dbReference type="Proteomes" id="UP001283361"/>
    </source>
</evidence>
<sequence>MGGNQPVHYGFPQPERDAADRAGVDHSRETCDVDKQMVVAIQSTSRSNEENDGFVAAAFNASAGLIYRSAFTQTWNASYEMRSFTSASPFPRKKDEQKENSFNQSLPTTVTVLGSYR</sequence>
<dbReference type="EMBL" id="JAWDGP010004377">
    <property type="protein sequence ID" value="KAK3764850.1"/>
    <property type="molecule type" value="Genomic_DNA"/>
</dbReference>
<proteinExistence type="predicted"/>
<gene>
    <name evidence="2" type="ORF">RRG08_041268</name>
</gene>
<feature type="region of interest" description="Disordered" evidence="1">
    <location>
        <begin position="1"/>
        <end position="26"/>
    </location>
</feature>
<protein>
    <submittedName>
        <fullName evidence="2">Uncharacterized protein</fullName>
    </submittedName>
</protein>
<keyword evidence="3" id="KW-1185">Reference proteome</keyword>
<accession>A0AAE1DCF5</accession>
<name>A0AAE1DCF5_9GAST</name>
<reference evidence="2" key="1">
    <citation type="journal article" date="2023" name="G3 (Bethesda)">
        <title>A reference genome for the long-term kleptoplast-retaining sea slug Elysia crispata morphotype clarki.</title>
        <authorList>
            <person name="Eastman K.E."/>
            <person name="Pendleton A.L."/>
            <person name="Shaikh M.A."/>
            <person name="Suttiyut T."/>
            <person name="Ogas R."/>
            <person name="Tomko P."/>
            <person name="Gavelis G."/>
            <person name="Widhalm J.R."/>
            <person name="Wisecaver J.H."/>
        </authorList>
    </citation>
    <scope>NUCLEOTIDE SEQUENCE</scope>
    <source>
        <strain evidence="2">ECLA1</strain>
    </source>
</reference>